<protein>
    <submittedName>
        <fullName evidence="4">TIGR01777 family protein</fullName>
    </submittedName>
</protein>
<dbReference type="Gene3D" id="3.40.50.720">
    <property type="entry name" value="NAD(P)-binding Rossmann-like Domain"/>
    <property type="match status" value="1"/>
</dbReference>
<evidence type="ECO:0000259" key="2">
    <source>
        <dbReference type="Pfam" id="PF01370"/>
    </source>
</evidence>
<dbReference type="Proteomes" id="UP000502331">
    <property type="component" value="Chromosome"/>
</dbReference>
<dbReference type="SUPFAM" id="SSF51735">
    <property type="entry name" value="NAD(P)-binding Rossmann-fold domains"/>
    <property type="match status" value="1"/>
</dbReference>
<feature type="domain" description="DUF1731" evidence="3">
    <location>
        <begin position="397"/>
        <end position="444"/>
    </location>
</feature>
<gene>
    <name evidence="4" type="ORF">D3791_09840</name>
</gene>
<evidence type="ECO:0000259" key="3">
    <source>
        <dbReference type="Pfam" id="PF08338"/>
    </source>
</evidence>
<evidence type="ECO:0000313" key="5">
    <source>
        <dbReference type="Proteomes" id="UP000502331"/>
    </source>
</evidence>
<dbReference type="InterPro" id="IPR023393">
    <property type="entry name" value="START-like_dom_sf"/>
</dbReference>
<evidence type="ECO:0000313" key="4">
    <source>
        <dbReference type="EMBL" id="QIV87397.1"/>
    </source>
</evidence>
<dbReference type="InterPro" id="IPR010099">
    <property type="entry name" value="SDR39U1"/>
</dbReference>
<dbReference type="Pfam" id="PF01370">
    <property type="entry name" value="Epimerase"/>
    <property type="match status" value="1"/>
</dbReference>
<reference evidence="4 5" key="1">
    <citation type="submission" date="2018-09" db="EMBL/GenBank/DDBJ databases">
        <title>Glutamicibacter mishrai S5-52T (LMG 29155T = KCTC 39846T).</title>
        <authorList>
            <person name="Das S.K."/>
        </authorList>
    </citation>
    <scope>NUCLEOTIDE SEQUENCE [LARGE SCALE GENOMIC DNA]</scope>
    <source>
        <strain evidence="4 5">S5-52</strain>
    </source>
</reference>
<dbReference type="RefSeq" id="WP_172512064.1">
    <property type="nucleotide sequence ID" value="NZ_CP032549.1"/>
</dbReference>
<evidence type="ECO:0000256" key="1">
    <source>
        <dbReference type="ARBA" id="ARBA00009353"/>
    </source>
</evidence>
<dbReference type="InterPro" id="IPR001509">
    <property type="entry name" value="Epimerase_deHydtase"/>
</dbReference>
<dbReference type="PANTHER" id="PTHR11092:SF0">
    <property type="entry name" value="EPIMERASE FAMILY PROTEIN SDR39U1"/>
    <property type="match status" value="1"/>
</dbReference>
<dbReference type="InterPro" id="IPR036291">
    <property type="entry name" value="NAD(P)-bd_dom_sf"/>
</dbReference>
<dbReference type="AlphaFoldDB" id="A0A6H0SN35"/>
<accession>A0A6H0SN35</accession>
<name>A0A6H0SN35_9MICC</name>
<dbReference type="NCBIfam" id="TIGR01777">
    <property type="entry name" value="yfcH"/>
    <property type="match status" value="1"/>
</dbReference>
<sequence>MIIERSSQLPADPSSVFDWFSRPGAIVRLLPPWLPLKPLREAASLEDGTAVLGIPGGLRWIAKHQPLEFSENRRFVDQLEPEGLRGLPTRPIKWKHEHLFEPAGTGATTVSDRIESNVPRRRIEQMLAYRHRQLAADFAAHRSAAEAGLAPQVIAVTGSSGLVGEALCAFLSTGGHRVIKLVRRAPASPDERRWDPDNPAEDLLEGCDAVIHLAGASIFGRFTQEHRQAVLKSRIGPTRSLALLASRSGVSTFVSASAIGIYGASTGPEAVEESNDPPAQASDFLVEVVQSWEEAARAAGPDLRSVQIRTGVVLTPKGGMLAVLRPLFAAGVGGKVGSGQQRLSWIGLDDLLDIYLRALWDGQLSGPVNAVAPHMASNAEFTNALAHALKRPAFIPVPEAAPKVLLGSEGARLLALADQWVIPRKLLDAGHVFRNERIEAELAHSLGAS</sequence>
<feature type="domain" description="NAD-dependent epimerase/dehydratase" evidence="2">
    <location>
        <begin position="154"/>
        <end position="361"/>
    </location>
</feature>
<dbReference type="EMBL" id="CP032549">
    <property type="protein sequence ID" value="QIV87397.1"/>
    <property type="molecule type" value="Genomic_DNA"/>
</dbReference>
<proteinExistence type="inferred from homology"/>
<dbReference type="PANTHER" id="PTHR11092">
    <property type="entry name" value="SUGAR NUCLEOTIDE EPIMERASE RELATED"/>
    <property type="match status" value="1"/>
</dbReference>
<comment type="similarity">
    <text evidence="1">Belongs to the NAD(P)-dependent epimerase/dehydratase family. SDR39U1 subfamily.</text>
</comment>
<dbReference type="InterPro" id="IPR013549">
    <property type="entry name" value="DUF1731"/>
</dbReference>
<dbReference type="Gene3D" id="3.30.530.20">
    <property type="match status" value="1"/>
</dbReference>
<dbReference type="SUPFAM" id="SSF55961">
    <property type="entry name" value="Bet v1-like"/>
    <property type="match status" value="1"/>
</dbReference>
<dbReference type="Pfam" id="PF08338">
    <property type="entry name" value="DUF1731"/>
    <property type="match status" value="1"/>
</dbReference>
<keyword evidence="5" id="KW-1185">Reference proteome</keyword>
<organism evidence="4 5">
    <name type="scientific">Glutamicibacter mishrai</name>
    <dbReference type="NCBI Taxonomy" id="1775880"/>
    <lineage>
        <taxon>Bacteria</taxon>
        <taxon>Bacillati</taxon>
        <taxon>Actinomycetota</taxon>
        <taxon>Actinomycetes</taxon>
        <taxon>Micrococcales</taxon>
        <taxon>Micrococcaceae</taxon>
        <taxon>Glutamicibacter</taxon>
    </lineage>
</organism>